<gene>
    <name evidence="2" type="ORF">Moror_7239</name>
</gene>
<dbReference type="STRING" id="1381753.V2YX30"/>
<proteinExistence type="predicted"/>
<feature type="region of interest" description="Disordered" evidence="1">
    <location>
        <begin position="79"/>
        <end position="300"/>
    </location>
</feature>
<evidence type="ECO:0000256" key="1">
    <source>
        <dbReference type="SAM" id="MobiDB-lite"/>
    </source>
</evidence>
<sequence length="453" mass="48750">MTEVARQTVIAEPKMPATGRPRTSTGGTVMDFRVSPWVSYEPPPSSESSSGIMSLDAPRNENNGEIPFTAPEWEALLVLGGRFERQDAPQKEQDIEEPPHHDEPRVQVAPDPIPTDSVAESSSATSRRGNRKRKSADLPFQSEFAASFYSAGSYTPQDEPMDIDESASSKKKQRRTLARKGKGKAVDVADDDYEIPQPLPDASMSEKRKGKMAEQQAPDVPRSKSGLPKIKLLLPQRDQDGTTTAASSPIASSAKMGSAEPDTGTEPDVADEDEPQANAMTPQEEEITLENLGPVPVYPLPTKPFPVLPPPKVSTAFAPLIPLDKSKAKVRHWRVANREIRGIAGGRWFTRAWVGEKQSKFADSERLKATSAKADVKDAGKKDAGGGASASSSAPARAPPRKKKATAANSASTTRSGSQVPDGASARVPSKLRVSQVPASIEHEKMDVDMEES</sequence>
<feature type="compositionally biased region" description="Polar residues" evidence="1">
    <location>
        <begin position="118"/>
        <end position="127"/>
    </location>
</feature>
<dbReference type="OrthoDB" id="3229208at2759"/>
<feature type="compositionally biased region" description="Basic residues" evidence="1">
    <location>
        <begin position="169"/>
        <end position="183"/>
    </location>
</feature>
<reference evidence="2 3" key="1">
    <citation type="journal article" date="2014" name="BMC Genomics">
        <title>Genome and secretome analysis of the hemibiotrophic fungal pathogen, Moniliophthora roreri, which causes frosty pod rot disease of cacao: mechanisms of the biotrophic and necrotrophic phases.</title>
        <authorList>
            <person name="Meinhardt L.W."/>
            <person name="Costa G.G.L."/>
            <person name="Thomazella D.P.T."/>
            <person name="Teixeira P.J.P.L."/>
            <person name="Carazzolle M.F."/>
            <person name="Schuster S.C."/>
            <person name="Carlson J.E."/>
            <person name="Guiltinan M.J."/>
            <person name="Mieczkowski P."/>
            <person name="Farmer A."/>
            <person name="Ramaraj T."/>
            <person name="Crozier J."/>
            <person name="Davis R.E."/>
            <person name="Shao J."/>
            <person name="Melnick R.L."/>
            <person name="Pereira G.A.G."/>
            <person name="Bailey B.A."/>
        </authorList>
    </citation>
    <scope>NUCLEOTIDE SEQUENCE [LARGE SCALE GENOMIC DNA]</scope>
    <source>
        <strain evidence="2 3">MCA 2997</strain>
    </source>
</reference>
<feature type="compositionally biased region" description="Low complexity" evidence="1">
    <location>
        <begin position="242"/>
        <end position="254"/>
    </location>
</feature>
<name>V2YX30_MONRO</name>
<organism evidence="2 3">
    <name type="scientific">Moniliophthora roreri (strain MCA 2997)</name>
    <name type="common">Cocoa frosty pod rot fungus</name>
    <name type="synonym">Crinipellis roreri</name>
    <dbReference type="NCBI Taxonomy" id="1381753"/>
    <lineage>
        <taxon>Eukaryota</taxon>
        <taxon>Fungi</taxon>
        <taxon>Dikarya</taxon>
        <taxon>Basidiomycota</taxon>
        <taxon>Agaricomycotina</taxon>
        <taxon>Agaricomycetes</taxon>
        <taxon>Agaricomycetidae</taxon>
        <taxon>Agaricales</taxon>
        <taxon>Marasmiineae</taxon>
        <taxon>Marasmiaceae</taxon>
        <taxon>Moniliophthora</taxon>
    </lineage>
</organism>
<comment type="caution">
    <text evidence="2">The sequence shown here is derived from an EMBL/GenBank/DDBJ whole genome shotgun (WGS) entry which is preliminary data.</text>
</comment>
<feature type="compositionally biased region" description="Basic and acidic residues" evidence="1">
    <location>
        <begin position="82"/>
        <end position="105"/>
    </location>
</feature>
<accession>V2YX30</accession>
<dbReference type="EMBL" id="AWSO01000052">
    <property type="protein sequence ID" value="ESK96249.1"/>
    <property type="molecule type" value="Genomic_DNA"/>
</dbReference>
<keyword evidence="3" id="KW-1185">Reference proteome</keyword>
<feature type="region of interest" description="Disordered" evidence="1">
    <location>
        <begin position="358"/>
        <end position="453"/>
    </location>
</feature>
<feature type="compositionally biased region" description="Basic and acidic residues" evidence="1">
    <location>
        <begin position="441"/>
        <end position="453"/>
    </location>
</feature>
<evidence type="ECO:0000313" key="2">
    <source>
        <dbReference type="EMBL" id="ESK96249.1"/>
    </source>
</evidence>
<evidence type="ECO:0000313" key="3">
    <source>
        <dbReference type="Proteomes" id="UP000017559"/>
    </source>
</evidence>
<dbReference type="HOGENOM" id="CLU_049938_0_0_1"/>
<protein>
    <submittedName>
        <fullName evidence="2">Uncharacterized protein</fullName>
    </submittedName>
</protein>
<dbReference type="KEGG" id="mrr:Moror_7239"/>
<feature type="compositionally biased region" description="Low complexity" evidence="1">
    <location>
        <begin position="406"/>
        <end position="416"/>
    </location>
</feature>
<dbReference type="AlphaFoldDB" id="V2YX30"/>
<feature type="compositionally biased region" description="Acidic residues" evidence="1">
    <location>
        <begin position="263"/>
        <end position="275"/>
    </location>
</feature>
<feature type="region of interest" description="Disordered" evidence="1">
    <location>
        <begin position="1"/>
        <end position="66"/>
    </location>
</feature>
<feature type="compositionally biased region" description="Low complexity" evidence="1">
    <location>
        <begin position="34"/>
        <end position="50"/>
    </location>
</feature>
<feature type="compositionally biased region" description="Basic and acidic residues" evidence="1">
    <location>
        <begin position="358"/>
        <end position="384"/>
    </location>
</feature>
<dbReference type="Proteomes" id="UP000017559">
    <property type="component" value="Unassembled WGS sequence"/>
</dbReference>